<protein>
    <submittedName>
        <fullName evidence="1">Uncharacterized protein</fullName>
    </submittedName>
</protein>
<name>A0A4R0JDQ4_9ACTN</name>
<sequence length="106" mass="12334">MQGWFRLWFSFDDDEELDREAEFLPELPEFAQRFAGSNVEVRWPRLNGDYFLTITGYTNQPRTDSDDLHTLLTMVSERPGVDGELYRIRGAFGTITAAARELRVEI</sequence>
<comment type="caution">
    <text evidence="1">The sequence shown here is derived from an EMBL/GenBank/DDBJ whole genome shotgun (WGS) entry which is preliminary data.</text>
</comment>
<gene>
    <name evidence="1" type="ORF">E0H75_35520</name>
</gene>
<dbReference type="RefSeq" id="WP_131518097.1">
    <property type="nucleotide sequence ID" value="NZ_SJKD01000010.1"/>
</dbReference>
<dbReference type="EMBL" id="SJKD01000010">
    <property type="protein sequence ID" value="TCC44177.1"/>
    <property type="molecule type" value="Genomic_DNA"/>
</dbReference>
<organism evidence="1 2">
    <name type="scientific">Kribbella capetownensis</name>
    <dbReference type="NCBI Taxonomy" id="1572659"/>
    <lineage>
        <taxon>Bacteria</taxon>
        <taxon>Bacillati</taxon>
        <taxon>Actinomycetota</taxon>
        <taxon>Actinomycetes</taxon>
        <taxon>Propionibacteriales</taxon>
        <taxon>Kribbellaceae</taxon>
        <taxon>Kribbella</taxon>
    </lineage>
</organism>
<evidence type="ECO:0000313" key="2">
    <source>
        <dbReference type="Proteomes" id="UP000293342"/>
    </source>
</evidence>
<proteinExistence type="predicted"/>
<dbReference type="OrthoDB" id="4557988at2"/>
<keyword evidence="2" id="KW-1185">Reference proteome</keyword>
<dbReference type="AlphaFoldDB" id="A0A4R0JDQ4"/>
<dbReference type="Proteomes" id="UP000293342">
    <property type="component" value="Unassembled WGS sequence"/>
</dbReference>
<evidence type="ECO:0000313" key="1">
    <source>
        <dbReference type="EMBL" id="TCC44177.1"/>
    </source>
</evidence>
<accession>A0A4R0JDQ4</accession>
<reference evidence="1 2" key="1">
    <citation type="submission" date="2019-02" db="EMBL/GenBank/DDBJ databases">
        <title>Kribbella capetownensis sp. nov. and Kribbella speibonae sp. nov., isolated from soil.</title>
        <authorList>
            <person name="Curtis S.M."/>
            <person name="Norton I."/>
            <person name="Everest G.J."/>
            <person name="Meyers P.R."/>
        </authorList>
    </citation>
    <scope>NUCLEOTIDE SEQUENCE [LARGE SCALE GENOMIC DNA]</scope>
    <source>
        <strain evidence="1 2">YM53</strain>
    </source>
</reference>